<dbReference type="SMART" id="SM00823">
    <property type="entry name" value="PKS_PP"/>
    <property type="match status" value="1"/>
</dbReference>
<dbReference type="GO" id="GO:0047527">
    <property type="term" value="F:2,3-dihydroxybenzoate-serine ligase activity"/>
    <property type="evidence" value="ECO:0007669"/>
    <property type="project" value="TreeGrafter"/>
</dbReference>
<dbReference type="Proteomes" id="UP000298631">
    <property type="component" value="Chromosome"/>
</dbReference>
<reference evidence="5 6" key="1">
    <citation type="submission" date="2019-05" db="EMBL/GenBank/DDBJ databases">
        <title>Pseudorhodobacter turbinis sp. nov., isolated from the gut of the Korean turban shell.</title>
        <authorList>
            <person name="Jeong Y.-S."/>
            <person name="Kang W.-R."/>
            <person name="Bae J.-W."/>
        </authorList>
    </citation>
    <scope>NUCLEOTIDE SEQUENCE [LARGE SCALE GENOMIC DNA]</scope>
    <source>
        <strain evidence="5 6">S12M18</strain>
    </source>
</reference>
<gene>
    <name evidence="5" type="ORF">EOK75_08330</name>
</gene>
<dbReference type="InterPro" id="IPR041464">
    <property type="entry name" value="TubC_N"/>
</dbReference>
<dbReference type="Pfam" id="PF07993">
    <property type="entry name" value="NAD_binding_4"/>
    <property type="match status" value="1"/>
</dbReference>
<evidence type="ECO:0000256" key="3">
    <source>
        <dbReference type="ARBA" id="ARBA00022598"/>
    </source>
</evidence>
<dbReference type="InterPro" id="IPR009081">
    <property type="entry name" value="PP-bd_ACP"/>
</dbReference>
<dbReference type="CDD" id="cd19531">
    <property type="entry name" value="LCL_NRPS-like"/>
    <property type="match status" value="1"/>
</dbReference>
<dbReference type="InterPro" id="IPR023213">
    <property type="entry name" value="CAT-like_dom_sf"/>
</dbReference>
<dbReference type="NCBIfam" id="TIGR01746">
    <property type="entry name" value="Thioester-redct"/>
    <property type="match status" value="1"/>
</dbReference>
<accession>A0A4P8EFZ9</accession>
<dbReference type="Gene3D" id="3.30.300.30">
    <property type="match status" value="1"/>
</dbReference>
<dbReference type="Pfam" id="PF13193">
    <property type="entry name" value="AMP-binding_C"/>
    <property type="match status" value="1"/>
</dbReference>
<dbReference type="InterPro" id="IPR013120">
    <property type="entry name" value="FAR_NAD-bd"/>
</dbReference>
<dbReference type="Gene3D" id="1.10.10.1830">
    <property type="entry name" value="Non-ribosomal peptide synthase, adenylation domain"/>
    <property type="match status" value="1"/>
</dbReference>
<dbReference type="PANTHER" id="PTHR45527:SF1">
    <property type="entry name" value="FATTY ACID SYNTHASE"/>
    <property type="match status" value="1"/>
</dbReference>
<dbReference type="PROSITE" id="PS00455">
    <property type="entry name" value="AMP_BINDING"/>
    <property type="match status" value="1"/>
</dbReference>
<dbReference type="InterPro" id="IPR010071">
    <property type="entry name" value="AA_adenyl_dom"/>
</dbReference>
<keyword evidence="1" id="KW-0596">Phosphopantetheine</keyword>
<dbReference type="InterPro" id="IPR045851">
    <property type="entry name" value="AMP-bd_C_sf"/>
</dbReference>
<dbReference type="FunFam" id="3.40.50.12780:FF:000012">
    <property type="entry name" value="Non-ribosomal peptide synthetase"/>
    <property type="match status" value="1"/>
</dbReference>
<dbReference type="FunFam" id="3.40.50.980:FF:000001">
    <property type="entry name" value="Non-ribosomal peptide synthetase"/>
    <property type="match status" value="1"/>
</dbReference>
<dbReference type="NCBIfam" id="TIGR01733">
    <property type="entry name" value="AA-adenyl-dom"/>
    <property type="match status" value="1"/>
</dbReference>
<dbReference type="GO" id="GO:0031177">
    <property type="term" value="F:phosphopantetheine binding"/>
    <property type="evidence" value="ECO:0007669"/>
    <property type="project" value="InterPro"/>
</dbReference>
<dbReference type="InterPro" id="IPR001242">
    <property type="entry name" value="Condensation_dom"/>
</dbReference>
<dbReference type="InterPro" id="IPR000873">
    <property type="entry name" value="AMP-dep_synth/lig_dom"/>
</dbReference>
<sequence length="1499" mass="160818">MNSGLAMEDGALGVAVLAQSGTEDLLARLYQGGVRVSVTGGNLRCTGPRAVLTGPLGAEIRDRKPEIIAFLTARQDAAPIPALHAAGPPLSDAQMQLWVAGRMTPQAAHHIPFALEAEGQLDIDALKSALSGVMGRHSVLRMRIAEHEGIPVQHIATDSTAPVSLLDVLGTARSDIDALIEKEATRPFDLAIEPPLRLCILRRADDRFLLLFTLHHIAADGGSVEILMAEFAALYTEAVLGAPAGLRALPVQFGDVAAWQNSDEQRDRQARRMAFWNDHLGKELPVTRLPVDYPRPALQNHSGALHPLAFAPRLDADLRSLAALQGVTLHTLLLSAFKVLIHRYTGEVDLILGTPSANRSRPETEPLVGLFVNPLPVRSHISPVAPFSDYLGEMHQRLIKVIDHQDTPFEALAKTFQATRDPGASPLFQLKFQLDRAPRNSLALPGLTLHRLPRSAAFARHDLSLDLVAGGTDGLGGHIEYATALFAPETIAQIGRHYLTLLANIVKAPDMPIARLGMLDVDDNLKIQGWNDTDVPLDPTERFPALFEHFAKATPDAVAVEYVTNDTLHSLTYAELNRRANTLAHALRDAGVGPDTVVGIMQDRGVDMVACWLAVLKSGGAYLPLDPAYPADRLHYMLADAGAKLVLSQSHHSLPDGVTRWDLDRGWPSGPTDNPAPNSDPDDLAYVIYTSGSTGLPKGVEVPHAGLVNLTRDKIRKCDVRTGDRVFAFFSFSFDASIPDLVMGIGTGARLILTPAEDALPGARMAKILRDRKATHLTIAPSALSALPPDDLPDLRMVLVGGEAPTPELIRRWAQNRLFINAYGPTECTVNASMVACGNGHPLEPTLSAPANKQLYVLDAALRNLPVGCAGELCIGGIGLARGYRGQPGKTAAAFVPNPFSKGGRLYRSGDRAVRLADGRIRIFGRLDDQVKIRGYRIEPDEIARHCIAYPSVETAVVLPRVGPLGDMWLVAYLVPKLDAADEGNLRAHLGRLLPRYMVPDAIVWLDHLPLTANGKLNADALPEPKVTAHKGRAPATATEIALARIFAELLKIDSPAAEADFFDLGGTSIMATRLLAQIEQHLGIALRAADLFAGSTISALARRVEGTEGDEAVLCPWEQDLTLDATIRPAQNMAMPAGLPNCVILTGATGFVGAHLLAALLEDPNRHVICLHRSGDVRAIEKALKAHGILVAGYVSRIIPLRGDLSQADLGMDQAALDGMPPCAILHCGAEVHHMRPYRALRATNVCGTREMLRLACRLNAPFHHISTLSALCIGPKPVDEAIAASTLGAPEGGYNQSKWVAEQLVMQAGARGLPVAIYRLGSVAGHSETGAFNASDMLTRQMRGYLASGVAPGGKALINLLPVDHVARAILHLANAAQRGGATYHLSHSAPVSSELLFAACAGLGHPVKRIPPQDWQAHLAGIARNEPDHPLYPIAAMGGAQGFTGDRWPYACTATRAVLDPVLPEPAISPELLHLYLRAILQADTPPDPILQERSQ</sequence>
<keyword evidence="3" id="KW-0436">Ligase</keyword>
<dbReference type="InterPro" id="IPR044894">
    <property type="entry name" value="TubC_N_sf"/>
</dbReference>
<evidence type="ECO:0000313" key="6">
    <source>
        <dbReference type="Proteomes" id="UP000298631"/>
    </source>
</evidence>
<dbReference type="Gene3D" id="3.40.50.720">
    <property type="entry name" value="NAD(P)-binding Rossmann-like Domain"/>
    <property type="match status" value="1"/>
</dbReference>
<evidence type="ECO:0000256" key="2">
    <source>
        <dbReference type="ARBA" id="ARBA00022553"/>
    </source>
</evidence>
<dbReference type="InterPro" id="IPR036291">
    <property type="entry name" value="NAD(P)-bd_dom_sf"/>
</dbReference>
<dbReference type="SUPFAM" id="SSF52777">
    <property type="entry name" value="CoA-dependent acyltransferases"/>
    <property type="match status" value="2"/>
</dbReference>
<dbReference type="CDD" id="cd05235">
    <property type="entry name" value="SDR_e1"/>
    <property type="match status" value="1"/>
</dbReference>
<protein>
    <submittedName>
        <fullName evidence="5">Amino acid adenylation domain-containing protein</fullName>
    </submittedName>
</protein>
<dbReference type="Gene3D" id="2.30.38.10">
    <property type="entry name" value="Luciferase, Domain 3"/>
    <property type="match status" value="1"/>
</dbReference>
<dbReference type="Gene3D" id="3.30.559.10">
    <property type="entry name" value="Chloramphenicol acetyltransferase-like domain"/>
    <property type="match status" value="1"/>
</dbReference>
<dbReference type="KEGG" id="pseb:EOK75_08330"/>
<dbReference type="Gene3D" id="3.30.559.30">
    <property type="entry name" value="Nonribosomal peptide synthetase, condensation domain"/>
    <property type="match status" value="1"/>
</dbReference>
<dbReference type="Gene3D" id="3.40.50.980">
    <property type="match status" value="2"/>
</dbReference>
<dbReference type="Pfam" id="PF18563">
    <property type="entry name" value="TubC_N"/>
    <property type="match status" value="1"/>
</dbReference>
<dbReference type="Pfam" id="PF00501">
    <property type="entry name" value="AMP-binding"/>
    <property type="match status" value="1"/>
</dbReference>
<dbReference type="Gene3D" id="1.10.1200.10">
    <property type="entry name" value="ACP-like"/>
    <property type="match status" value="1"/>
</dbReference>
<dbReference type="EMBL" id="CP039964">
    <property type="protein sequence ID" value="QCO55747.1"/>
    <property type="molecule type" value="Genomic_DNA"/>
</dbReference>
<dbReference type="InterPro" id="IPR010080">
    <property type="entry name" value="Thioester_reductase-like_dom"/>
</dbReference>
<name>A0A4P8EFZ9_9RHOB</name>
<dbReference type="RefSeq" id="WP_137193508.1">
    <property type="nucleotide sequence ID" value="NZ_CP039964.1"/>
</dbReference>
<dbReference type="SUPFAM" id="SSF47336">
    <property type="entry name" value="ACP-like"/>
    <property type="match status" value="1"/>
</dbReference>
<dbReference type="Pfam" id="PF00668">
    <property type="entry name" value="Condensation"/>
    <property type="match status" value="1"/>
</dbReference>
<keyword evidence="2" id="KW-0597">Phosphoprotein</keyword>
<dbReference type="PANTHER" id="PTHR45527">
    <property type="entry name" value="NONRIBOSOMAL PEPTIDE SYNTHETASE"/>
    <property type="match status" value="1"/>
</dbReference>
<keyword evidence="6" id="KW-1185">Reference proteome</keyword>
<dbReference type="GO" id="GO:0005829">
    <property type="term" value="C:cytosol"/>
    <property type="evidence" value="ECO:0007669"/>
    <property type="project" value="TreeGrafter"/>
</dbReference>
<dbReference type="GO" id="GO:0009239">
    <property type="term" value="P:enterobactin biosynthetic process"/>
    <property type="evidence" value="ECO:0007669"/>
    <property type="project" value="TreeGrafter"/>
</dbReference>
<proteinExistence type="predicted"/>
<dbReference type="PROSITE" id="PS50075">
    <property type="entry name" value="CARRIER"/>
    <property type="match status" value="1"/>
</dbReference>
<dbReference type="InterPro" id="IPR036736">
    <property type="entry name" value="ACP-like_sf"/>
</dbReference>
<evidence type="ECO:0000313" key="5">
    <source>
        <dbReference type="EMBL" id="QCO55747.1"/>
    </source>
</evidence>
<dbReference type="SUPFAM" id="SSF51735">
    <property type="entry name" value="NAD(P)-binding Rossmann-fold domains"/>
    <property type="match status" value="1"/>
</dbReference>
<dbReference type="GO" id="GO:0009366">
    <property type="term" value="C:enterobactin synthetase complex"/>
    <property type="evidence" value="ECO:0007669"/>
    <property type="project" value="TreeGrafter"/>
</dbReference>
<dbReference type="InterPro" id="IPR020845">
    <property type="entry name" value="AMP-binding_CS"/>
</dbReference>
<dbReference type="InterPro" id="IPR025110">
    <property type="entry name" value="AMP-bd_C"/>
</dbReference>
<dbReference type="Pfam" id="PF00550">
    <property type="entry name" value="PP-binding"/>
    <property type="match status" value="1"/>
</dbReference>
<dbReference type="GO" id="GO:0043041">
    <property type="term" value="P:amino acid activation for nonribosomal peptide biosynthetic process"/>
    <property type="evidence" value="ECO:0007669"/>
    <property type="project" value="TreeGrafter"/>
</dbReference>
<evidence type="ECO:0000259" key="4">
    <source>
        <dbReference type="PROSITE" id="PS50075"/>
    </source>
</evidence>
<dbReference type="OrthoDB" id="9803968at2"/>
<evidence type="ECO:0000256" key="1">
    <source>
        <dbReference type="ARBA" id="ARBA00022450"/>
    </source>
</evidence>
<organism evidence="5 6">
    <name type="scientific">Pseudorhodobacter turbinis</name>
    <dbReference type="NCBI Taxonomy" id="2500533"/>
    <lineage>
        <taxon>Bacteria</taxon>
        <taxon>Pseudomonadati</taxon>
        <taxon>Pseudomonadota</taxon>
        <taxon>Alphaproteobacteria</taxon>
        <taxon>Rhodobacterales</taxon>
        <taxon>Paracoccaceae</taxon>
        <taxon>Pseudorhodobacter</taxon>
    </lineage>
</organism>
<dbReference type="InterPro" id="IPR020806">
    <property type="entry name" value="PKS_PP-bd"/>
</dbReference>
<feature type="domain" description="Carrier" evidence="4">
    <location>
        <begin position="1034"/>
        <end position="1109"/>
    </location>
</feature>
<dbReference type="SUPFAM" id="SSF56801">
    <property type="entry name" value="Acetyl-CoA synthetase-like"/>
    <property type="match status" value="1"/>
</dbReference>